<evidence type="ECO:0000313" key="12">
    <source>
        <dbReference type="Proteomes" id="UP000282195"/>
    </source>
</evidence>
<keyword evidence="12" id="KW-1185">Reference proteome</keyword>
<dbReference type="Proteomes" id="UP000282195">
    <property type="component" value="Plasmid pRCCGE525c"/>
</dbReference>
<dbReference type="CDD" id="cd03215">
    <property type="entry name" value="ABC_Carb_Monos_II"/>
    <property type="match status" value="1"/>
</dbReference>
<keyword evidence="2" id="KW-0813">Transport</keyword>
<comment type="similarity">
    <text evidence="1">Belongs to the ABC transporter superfamily.</text>
</comment>
<dbReference type="InterPro" id="IPR017871">
    <property type="entry name" value="ABC_transporter-like_CS"/>
</dbReference>
<keyword evidence="8" id="KW-1278">Translocase</keyword>
<evidence type="ECO:0000256" key="1">
    <source>
        <dbReference type="ARBA" id="ARBA00005417"/>
    </source>
</evidence>
<accession>A0A387G289</accession>
<evidence type="ECO:0000256" key="4">
    <source>
        <dbReference type="ARBA" id="ARBA00022597"/>
    </source>
</evidence>
<dbReference type="CDD" id="cd03216">
    <property type="entry name" value="ABC_Carb_Monos_I"/>
    <property type="match status" value="1"/>
</dbReference>
<dbReference type="RefSeq" id="WP_120708378.1">
    <property type="nucleotide sequence ID" value="NZ_CP032695.1"/>
</dbReference>
<feature type="domain" description="ABC transporter" evidence="10">
    <location>
        <begin position="265"/>
        <end position="508"/>
    </location>
</feature>
<keyword evidence="7 11" id="KW-0067">ATP-binding</keyword>
<evidence type="ECO:0000256" key="2">
    <source>
        <dbReference type="ARBA" id="ARBA00022448"/>
    </source>
</evidence>
<evidence type="ECO:0000313" key="11">
    <source>
        <dbReference type="EMBL" id="AYG63475.1"/>
    </source>
</evidence>
<dbReference type="PANTHER" id="PTHR43790">
    <property type="entry name" value="CARBOHYDRATE TRANSPORT ATP-BINDING PROTEIN MG119-RELATED"/>
    <property type="match status" value="1"/>
</dbReference>
<dbReference type="AlphaFoldDB" id="A0A387G289"/>
<evidence type="ECO:0000256" key="7">
    <source>
        <dbReference type="ARBA" id="ARBA00022840"/>
    </source>
</evidence>
<dbReference type="Pfam" id="PF00005">
    <property type="entry name" value="ABC_tran"/>
    <property type="match status" value="2"/>
</dbReference>
<evidence type="ECO:0000256" key="8">
    <source>
        <dbReference type="ARBA" id="ARBA00022967"/>
    </source>
</evidence>
<protein>
    <submittedName>
        <fullName evidence="11">Sugar ABC transporter ATP-binding protein</fullName>
    </submittedName>
</protein>
<dbReference type="SUPFAM" id="SSF52540">
    <property type="entry name" value="P-loop containing nucleoside triphosphate hydrolases"/>
    <property type="match status" value="2"/>
</dbReference>
<dbReference type="PROSITE" id="PS50893">
    <property type="entry name" value="ABC_TRANSPORTER_2"/>
    <property type="match status" value="2"/>
</dbReference>
<dbReference type="KEGG" id="rjg:CCGE525_33030"/>
<dbReference type="GO" id="GO:0005524">
    <property type="term" value="F:ATP binding"/>
    <property type="evidence" value="ECO:0007669"/>
    <property type="project" value="UniProtKB-KW"/>
</dbReference>
<geneLocation type="plasmid" evidence="12">
    <name>prccge525c</name>
</geneLocation>
<dbReference type="OrthoDB" id="9805029at2"/>
<dbReference type="SMART" id="SM00382">
    <property type="entry name" value="AAA"/>
    <property type="match status" value="2"/>
</dbReference>
<dbReference type="GO" id="GO:0016887">
    <property type="term" value="F:ATP hydrolysis activity"/>
    <property type="evidence" value="ECO:0007669"/>
    <property type="project" value="InterPro"/>
</dbReference>
<dbReference type="InterPro" id="IPR027417">
    <property type="entry name" value="P-loop_NTPase"/>
</dbReference>
<evidence type="ECO:0000259" key="10">
    <source>
        <dbReference type="PROSITE" id="PS50893"/>
    </source>
</evidence>
<feature type="domain" description="ABC transporter" evidence="10">
    <location>
        <begin position="16"/>
        <end position="254"/>
    </location>
</feature>
<evidence type="ECO:0000256" key="5">
    <source>
        <dbReference type="ARBA" id="ARBA00022737"/>
    </source>
</evidence>
<evidence type="ECO:0000256" key="3">
    <source>
        <dbReference type="ARBA" id="ARBA00022475"/>
    </source>
</evidence>
<keyword evidence="9" id="KW-0472">Membrane</keyword>
<dbReference type="Gene3D" id="3.40.50.300">
    <property type="entry name" value="P-loop containing nucleotide triphosphate hydrolases"/>
    <property type="match status" value="2"/>
</dbReference>
<dbReference type="InterPro" id="IPR003439">
    <property type="entry name" value="ABC_transporter-like_ATP-bd"/>
</dbReference>
<reference evidence="11 12" key="1">
    <citation type="submission" date="2018-10" db="EMBL/GenBank/DDBJ databases">
        <title>Rhizobium etli, R. leguminosarum and a new Rhizobium genospecies from Phaseolus dumosus.</title>
        <authorList>
            <person name="Ramirez-Puebla S.T."/>
            <person name="Rogel-Hernandez M.A."/>
            <person name="Guerrero G."/>
            <person name="Ormeno-Orrillo E."/>
            <person name="Martinez-Romero J.C."/>
            <person name="Negrete-Yankelevich S."/>
            <person name="Martinez-Romero E."/>
        </authorList>
    </citation>
    <scope>NUCLEOTIDE SEQUENCE [LARGE SCALE GENOMIC DNA]</scope>
    <source>
        <strain evidence="11 12">CCGE525</strain>
        <plasmid evidence="12">prccge525c</plasmid>
    </source>
</reference>
<gene>
    <name evidence="11" type="ORF">CCGE525_33030</name>
</gene>
<dbReference type="InterPro" id="IPR003593">
    <property type="entry name" value="AAA+_ATPase"/>
</dbReference>
<keyword evidence="6" id="KW-0547">Nucleotide-binding</keyword>
<name>A0A387G289_9HYPH</name>
<dbReference type="PROSITE" id="PS00211">
    <property type="entry name" value="ABC_TRANSPORTER_1"/>
    <property type="match status" value="1"/>
</dbReference>
<sequence>MTALAPQFEKTDDHVIHFDRIVKHFGGAQALAGASVTIRPGTVHGLVGQNGAGKSTLIKLLAGLHRPDEGRIEIEGRAFDHLTPHLAESLGIQFIHQDRLLVPTFTVGEALFLGREARIAGTPLLDRRRMQRRAREILANYFGVNLPNNVLIGELSTAERQIVQITRALLNQPKVLVFDEPTAALIRREADILFRLIRRLRDEGVTIIYISHYLGEIEELCDHVTVLRNGLDVASVPIAETSAAAITRLMVEREIAEMFPKRRIELGEEILKVESLTAPNRFADISFTLRRGEILGITGLLGSGAKDLVRALFGLEKAVSGRIKVAGKPAQPLSPAQAVGKQIALVPEDRRGHGVALDLSLAENVTLSSLSRYTRLGLLDRKRERRDTDDLVKRLQIKAQGRDTLVRTLSGGNQQKVAIAKWLSRHSEIYLLDEPTVGVDIGSKVEIYTLIGELAARGAGIIVLSSDLPELIGITDRILVLFRGRVTREFISSETTTDEVLAESTGASEGLRHVG</sequence>
<evidence type="ECO:0000256" key="9">
    <source>
        <dbReference type="ARBA" id="ARBA00023136"/>
    </source>
</evidence>
<keyword evidence="3" id="KW-1003">Cell membrane</keyword>
<dbReference type="PANTHER" id="PTHR43790:SF3">
    <property type="entry name" value="D-ALLOSE IMPORT ATP-BINDING PROTEIN ALSA-RELATED"/>
    <property type="match status" value="1"/>
</dbReference>
<keyword evidence="5" id="KW-0677">Repeat</keyword>
<evidence type="ECO:0000256" key="6">
    <source>
        <dbReference type="ARBA" id="ARBA00022741"/>
    </source>
</evidence>
<organism evidence="11 12">
    <name type="scientific">Rhizobium jaguaris</name>
    <dbReference type="NCBI Taxonomy" id="1312183"/>
    <lineage>
        <taxon>Bacteria</taxon>
        <taxon>Pseudomonadati</taxon>
        <taxon>Pseudomonadota</taxon>
        <taxon>Alphaproteobacteria</taxon>
        <taxon>Hyphomicrobiales</taxon>
        <taxon>Rhizobiaceae</taxon>
        <taxon>Rhizobium/Agrobacterium group</taxon>
        <taxon>Rhizobium</taxon>
    </lineage>
</organism>
<keyword evidence="4" id="KW-0762">Sugar transport</keyword>
<dbReference type="EMBL" id="CP032695">
    <property type="protein sequence ID" value="AYG63475.1"/>
    <property type="molecule type" value="Genomic_DNA"/>
</dbReference>
<proteinExistence type="inferred from homology"/>
<keyword evidence="11" id="KW-0614">Plasmid</keyword>
<dbReference type="InterPro" id="IPR050107">
    <property type="entry name" value="ABC_carbohydrate_import_ATPase"/>
</dbReference>